<proteinExistence type="predicted"/>
<reference evidence="1 2" key="1">
    <citation type="submission" date="2016-04" db="EMBL/GenBank/DDBJ databases">
        <title>Complete genome sequence of natural rubber-degrading, novel Gram-negative bacterium, Rhizobacter gummiphilus strain NS21.</title>
        <authorList>
            <person name="Tabata M."/>
            <person name="Kasai D."/>
            <person name="Fukuda M."/>
        </authorList>
    </citation>
    <scope>NUCLEOTIDE SEQUENCE [LARGE SCALE GENOMIC DNA]</scope>
    <source>
        <strain evidence="1 2">NS21</strain>
    </source>
</reference>
<dbReference type="OrthoDB" id="9153174at2"/>
<accession>A0A1W6LAL8</accession>
<name>A0A1W6LAL8_9BURK</name>
<evidence type="ECO:0000313" key="2">
    <source>
        <dbReference type="Proteomes" id="UP000193427"/>
    </source>
</evidence>
<dbReference type="RefSeq" id="WP_085751506.1">
    <property type="nucleotide sequence ID" value="NZ_BSPR01000004.1"/>
</dbReference>
<keyword evidence="2" id="KW-1185">Reference proteome</keyword>
<organism evidence="1 2">
    <name type="scientific">Piscinibacter gummiphilus</name>
    <dbReference type="NCBI Taxonomy" id="946333"/>
    <lineage>
        <taxon>Bacteria</taxon>
        <taxon>Pseudomonadati</taxon>
        <taxon>Pseudomonadota</taxon>
        <taxon>Betaproteobacteria</taxon>
        <taxon>Burkholderiales</taxon>
        <taxon>Sphaerotilaceae</taxon>
        <taxon>Piscinibacter</taxon>
    </lineage>
</organism>
<dbReference type="KEGG" id="rgu:A4W93_15675"/>
<dbReference type="Proteomes" id="UP000193427">
    <property type="component" value="Chromosome"/>
</dbReference>
<sequence>MDRHLSPRKTPLAREWLDARDHRLDRARRALLITVDGRRSGHELTALAQGLGLDQEAIADLHRQGLIVWPTVIAAPVPPPPPPPAPKPAAPQPSLAAAKMYAIDLATLMLGGRDQDLRALATEVQTREALVAWCEMAARAVETHAGPERAQRFLEKTSGMLAPSA</sequence>
<gene>
    <name evidence="1" type="ORF">A4W93_15675</name>
</gene>
<dbReference type="AlphaFoldDB" id="A0A1W6LAL8"/>
<evidence type="ECO:0000313" key="1">
    <source>
        <dbReference type="EMBL" id="ARN21218.1"/>
    </source>
</evidence>
<dbReference type="STRING" id="946333.A4W93_15675"/>
<protein>
    <submittedName>
        <fullName evidence="1">Uncharacterized protein</fullName>
    </submittedName>
</protein>
<dbReference type="EMBL" id="CP015118">
    <property type="protein sequence ID" value="ARN21218.1"/>
    <property type="molecule type" value="Genomic_DNA"/>
</dbReference>